<dbReference type="AlphaFoldDB" id="A0A804R8R5"/>
<dbReference type="PANTHER" id="PTHR46951:SF2">
    <property type="entry name" value="BED-TYPE DOMAIN-CONTAINING PROTEIN"/>
    <property type="match status" value="1"/>
</dbReference>
<feature type="region of interest" description="Disordered" evidence="1">
    <location>
        <begin position="189"/>
        <end position="222"/>
    </location>
</feature>
<sequence>MGTQRPKYNALLRQRDGEGRPPRAPADGQHHVAETCTGAMRGGEFGRRRQDNVEVLFPESQVVGSGNPSSVADNNDLASTSSAFVDSATLVEKVIAKLPAEVHAHATDSKRKAKSQDPGWKFGWWPDPTKKDFIRCIFCLKVVPSRIKRFKQHLVGGFSDTTKCSMVPEVVSNDMYAYLKRNTRLVLSVESEEGGQKDGDATEPEQKVHEPSSETKHKQAKKKATQATISSFVVSAHPTQKSGKSVAAMFCKTPEEVVADRHKNKTTQSTLEACTKKGKEAKQIVNDHVADFLYENKIPLHVVNSRSWEVMLESIGQFGPGYSGPSYHDVRVPWLDRVVDRATTLRSKHEQAWKEYGCTVFESREILLH</sequence>
<protein>
    <recommendedName>
        <fullName evidence="4">BED-type domain-containing protein</fullName>
    </recommendedName>
</protein>
<dbReference type="Gramene" id="Zm00001eb398480_T001">
    <property type="protein sequence ID" value="Zm00001eb398480_P001"/>
    <property type="gene ID" value="Zm00001eb398480"/>
</dbReference>
<evidence type="ECO:0008006" key="4">
    <source>
        <dbReference type="Google" id="ProtNLM"/>
    </source>
</evidence>
<keyword evidence="3" id="KW-1185">Reference proteome</keyword>
<reference evidence="3" key="1">
    <citation type="journal article" date="2009" name="Science">
        <title>The B73 maize genome: complexity, diversity, and dynamics.</title>
        <authorList>
            <person name="Schnable P.S."/>
            <person name="Ware D."/>
            <person name="Fulton R.S."/>
            <person name="Stein J.C."/>
            <person name="Wei F."/>
            <person name="Pasternak S."/>
            <person name="Liang C."/>
            <person name="Zhang J."/>
            <person name="Fulton L."/>
            <person name="Graves T.A."/>
            <person name="Minx P."/>
            <person name="Reily A.D."/>
            <person name="Courtney L."/>
            <person name="Kruchowski S.S."/>
            <person name="Tomlinson C."/>
            <person name="Strong C."/>
            <person name="Delehaunty K."/>
            <person name="Fronick C."/>
            <person name="Courtney B."/>
            <person name="Rock S.M."/>
            <person name="Belter E."/>
            <person name="Du F."/>
            <person name="Kim K."/>
            <person name="Abbott R.M."/>
            <person name="Cotton M."/>
            <person name="Levy A."/>
            <person name="Marchetto P."/>
            <person name="Ochoa K."/>
            <person name="Jackson S.M."/>
            <person name="Gillam B."/>
            <person name="Chen W."/>
            <person name="Yan L."/>
            <person name="Higginbotham J."/>
            <person name="Cardenas M."/>
            <person name="Waligorski J."/>
            <person name="Applebaum E."/>
            <person name="Phelps L."/>
            <person name="Falcone J."/>
            <person name="Kanchi K."/>
            <person name="Thane T."/>
            <person name="Scimone A."/>
            <person name="Thane N."/>
            <person name="Henke J."/>
            <person name="Wang T."/>
            <person name="Ruppert J."/>
            <person name="Shah N."/>
            <person name="Rotter K."/>
            <person name="Hodges J."/>
            <person name="Ingenthron E."/>
            <person name="Cordes M."/>
            <person name="Kohlberg S."/>
            <person name="Sgro J."/>
            <person name="Delgado B."/>
            <person name="Mead K."/>
            <person name="Chinwalla A."/>
            <person name="Leonard S."/>
            <person name="Crouse K."/>
            <person name="Collura K."/>
            <person name="Kudrna D."/>
            <person name="Currie J."/>
            <person name="He R."/>
            <person name="Angelova A."/>
            <person name="Rajasekar S."/>
            <person name="Mueller T."/>
            <person name="Lomeli R."/>
            <person name="Scara G."/>
            <person name="Ko A."/>
            <person name="Delaney K."/>
            <person name="Wissotski M."/>
            <person name="Lopez G."/>
            <person name="Campos D."/>
            <person name="Braidotti M."/>
            <person name="Ashley E."/>
            <person name="Golser W."/>
            <person name="Kim H."/>
            <person name="Lee S."/>
            <person name="Lin J."/>
            <person name="Dujmic Z."/>
            <person name="Kim W."/>
            <person name="Talag J."/>
            <person name="Zuccolo A."/>
            <person name="Fan C."/>
            <person name="Sebastian A."/>
            <person name="Kramer M."/>
            <person name="Spiegel L."/>
            <person name="Nascimento L."/>
            <person name="Zutavern T."/>
            <person name="Miller B."/>
            <person name="Ambroise C."/>
            <person name="Muller S."/>
            <person name="Spooner W."/>
            <person name="Narechania A."/>
            <person name="Ren L."/>
            <person name="Wei S."/>
            <person name="Kumari S."/>
            <person name="Faga B."/>
            <person name="Levy M.J."/>
            <person name="McMahan L."/>
            <person name="Van Buren P."/>
            <person name="Vaughn M.W."/>
            <person name="Ying K."/>
            <person name="Yeh C.-T."/>
            <person name="Emrich S.J."/>
            <person name="Jia Y."/>
            <person name="Kalyanaraman A."/>
            <person name="Hsia A.-P."/>
            <person name="Barbazuk W.B."/>
            <person name="Baucom R.S."/>
            <person name="Brutnell T.P."/>
            <person name="Carpita N.C."/>
            <person name="Chaparro C."/>
            <person name="Chia J.-M."/>
            <person name="Deragon J.-M."/>
            <person name="Estill J.C."/>
            <person name="Fu Y."/>
            <person name="Jeddeloh J.A."/>
            <person name="Han Y."/>
            <person name="Lee H."/>
            <person name="Li P."/>
            <person name="Lisch D.R."/>
            <person name="Liu S."/>
            <person name="Liu Z."/>
            <person name="Nagel D.H."/>
            <person name="McCann M.C."/>
            <person name="SanMiguel P."/>
            <person name="Myers A.M."/>
            <person name="Nettleton D."/>
            <person name="Nguyen J."/>
            <person name="Penning B.W."/>
            <person name="Ponnala L."/>
            <person name="Schneider K.L."/>
            <person name="Schwartz D.C."/>
            <person name="Sharma A."/>
            <person name="Soderlund C."/>
            <person name="Springer N.M."/>
            <person name="Sun Q."/>
            <person name="Wang H."/>
            <person name="Waterman M."/>
            <person name="Westerman R."/>
            <person name="Wolfgruber T.K."/>
            <person name="Yang L."/>
            <person name="Yu Y."/>
            <person name="Zhang L."/>
            <person name="Zhou S."/>
            <person name="Zhu Q."/>
            <person name="Bennetzen J.L."/>
            <person name="Dawe R.K."/>
            <person name="Jiang J."/>
            <person name="Jiang N."/>
            <person name="Presting G.G."/>
            <person name="Wessler S.R."/>
            <person name="Aluru S."/>
            <person name="Martienssen R.A."/>
            <person name="Clifton S.W."/>
            <person name="McCombie W.R."/>
            <person name="Wing R.A."/>
            <person name="Wilson R.K."/>
        </authorList>
    </citation>
    <scope>NUCLEOTIDE SEQUENCE [LARGE SCALE GENOMIC DNA]</scope>
    <source>
        <strain evidence="3">cv. B73</strain>
    </source>
</reference>
<feature type="compositionally biased region" description="Basic and acidic residues" evidence="1">
    <location>
        <begin position="194"/>
        <end position="217"/>
    </location>
</feature>
<organism evidence="2 3">
    <name type="scientific">Zea mays</name>
    <name type="common">Maize</name>
    <dbReference type="NCBI Taxonomy" id="4577"/>
    <lineage>
        <taxon>Eukaryota</taxon>
        <taxon>Viridiplantae</taxon>
        <taxon>Streptophyta</taxon>
        <taxon>Embryophyta</taxon>
        <taxon>Tracheophyta</taxon>
        <taxon>Spermatophyta</taxon>
        <taxon>Magnoliopsida</taxon>
        <taxon>Liliopsida</taxon>
        <taxon>Poales</taxon>
        <taxon>Poaceae</taxon>
        <taxon>PACMAD clade</taxon>
        <taxon>Panicoideae</taxon>
        <taxon>Andropogonodae</taxon>
        <taxon>Andropogoneae</taxon>
        <taxon>Tripsacinae</taxon>
        <taxon>Zea</taxon>
    </lineage>
</organism>
<dbReference type="InParanoid" id="A0A804R8R5"/>
<proteinExistence type="predicted"/>
<evidence type="ECO:0000313" key="2">
    <source>
        <dbReference type="EnsemblPlants" id="Zm00001eb398480_P001"/>
    </source>
</evidence>
<accession>A0A804R8R5</accession>
<reference evidence="2" key="3">
    <citation type="submission" date="2021-05" db="UniProtKB">
        <authorList>
            <consortium name="EnsemblPlants"/>
        </authorList>
    </citation>
    <scope>IDENTIFICATION</scope>
    <source>
        <strain evidence="2">cv. B73</strain>
    </source>
</reference>
<dbReference type="Proteomes" id="UP000007305">
    <property type="component" value="Chromosome 9"/>
</dbReference>
<evidence type="ECO:0000313" key="3">
    <source>
        <dbReference type="Proteomes" id="UP000007305"/>
    </source>
</evidence>
<evidence type="ECO:0000256" key="1">
    <source>
        <dbReference type="SAM" id="MobiDB-lite"/>
    </source>
</evidence>
<dbReference type="EnsemblPlants" id="Zm00001eb398480_T001">
    <property type="protein sequence ID" value="Zm00001eb398480_P001"/>
    <property type="gene ID" value="Zm00001eb398480"/>
</dbReference>
<name>A0A804R8R5_MAIZE</name>
<dbReference type="PANTHER" id="PTHR46951">
    <property type="entry name" value="BED-TYPE DOMAIN-CONTAINING PROTEIN"/>
    <property type="match status" value="1"/>
</dbReference>
<feature type="region of interest" description="Disordered" evidence="1">
    <location>
        <begin position="1"/>
        <end position="31"/>
    </location>
</feature>
<reference evidence="2" key="2">
    <citation type="submission" date="2019-07" db="EMBL/GenBank/DDBJ databases">
        <authorList>
            <person name="Seetharam A."/>
            <person name="Woodhouse M."/>
            <person name="Cannon E."/>
        </authorList>
    </citation>
    <scope>NUCLEOTIDE SEQUENCE [LARGE SCALE GENOMIC DNA]</scope>
    <source>
        <strain evidence="2">cv. B73</strain>
    </source>
</reference>